<evidence type="ECO:0000313" key="2">
    <source>
        <dbReference type="Proteomes" id="UP000006732"/>
    </source>
</evidence>
<keyword evidence="2" id="KW-1185">Reference proteome</keyword>
<accession>A1AN36</accession>
<name>A1AN36_PELPD</name>
<dbReference type="STRING" id="338966.Ppro_1132"/>
<dbReference type="Proteomes" id="UP000006732">
    <property type="component" value="Chromosome"/>
</dbReference>
<dbReference type="KEGG" id="ppd:Ppro_1132"/>
<dbReference type="HOGENOM" id="CLU_2495117_0_0_7"/>
<reference evidence="1 2" key="1">
    <citation type="submission" date="2006-10" db="EMBL/GenBank/DDBJ databases">
        <title>Complete sequence of chromosome of Pelobacter propionicus DSM 2379.</title>
        <authorList>
            <consortium name="US DOE Joint Genome Institute"/>
            <person name="Copeland A."/>
            <person name="Lucas S."/>
            <person name="Lapidus A."/>
            <person name="Barry K."/>
            <person name="Detter J.C."/>
            <person name="Glavina del Rio T."/>
            <person name="Hammon N."/>
            <person name="Israni S."/>
            <person name="Dalin E."/>
            <person name="Tice H."/>
            <person name="Pitluck S."/>
            <person name="Saunders E."/>
            <person name="Brettin T."/>
            <person name="Bruce D."/>
            <person name="Han C."/>
            <person name="Tapia R."/>
            <person name="Schmutz J."/>
            <person name="Larimer F."/>
            <person name="Land M."/>
            <person name="Hauser L."/>
            <person name="Kyrpides N."/>
            <person name="Kim E."/>
            <person name="Lovley D."/>
            <person name="Richardson P."/>
        </authorList>
    </citation>
    <scope>NUCLEOTIDE SEQUENCE [LARGE SCALE GENOMIC DNA]</scope>
    <source>
        <strain evidence="2">DSM 2379 / NBRC 103807 / OttBd1</strain>
    </source>
</reference>
<dbReference type="EMBL" id="CP000482">
    <property type="protein sequence ID" value="ABK98756.1"/>
    <property type="molecule type" value="Genomic_DNA"/>
</dbReference>
<proteinExistence type="predicted"/>
<evidence type="ECO:0000313" key="1">
    <source>
        <dbReference type="EMBL" id="ABK98756.1"/>
    </source>
</evidence>
<gene>
    <name evidence="1" type="ordered locus">Ppro_1132</name>
</gene>
<dbReference type="AlphaFoldDB" id="A1AN36"/>
<organism evidence="1 2">
    <name type="scientific">Pelobacter propionicus (strain DSM 2379 / NBRC 103807 / OttBd1)</name>
    <dbReference type="NCBI Taxonomy" id="338966"/>
    <lineage>
        <taxon>Bacteria</taxon>
        <taxon>Pseudomonadati</taxon>
        <taxon>Thermodesulfobacteriota</taxon>
        <taxon>Desulfuromonadia</taxon>
        <taxon>Desulfuromonadales</taxon>
        <taxon>Desulfuromonadaceae</taxon>
        <taxon>Pelobacter</taxon>
    </lineage>
</organism>
<protein>
    <submittedName>
        <fullName evidence="1">Uncharacterized protein</fullName>
    </submittedName>
</protein>
<sequence length="86" mass="9558">MDNTCIILGTESILAVVMGGFIGLPGKWAVIVLEVSMEQGWVNRECCYRGGHRGDRGGDAVFRNTSRDEQGATSICRKSVMWRHDR</sequence>